<feature type="transmembrane region" description="Helical" evidence="2">
    <location>
        <begin position="208"/>
        <end position="227"/>
    </location>
</feature>
<dbReference type="InterPro" id="IPR036938">
    <property type="entry name" value="PAP2/HPO_sf"/>
</dbReference>
<gene>
    <name evidence="4" type="ORF">SAMN05414137_107196</name>
</gene>
<organism evidence="4 5">
    <name type="scientific">Streptacidiphilus jiangxiensis</name>
    <dbReference type="NCBI Taxonomy" id="235985"/>
    <lineage>
        <taxon>Bacteria</taxon>
        <taxon>Bacillati</taxon>
        <taxon>Actinomycetota</taxon>
        <taxon>Actinomycetes</taxon>
        <taxon>Kitasatosporales</taxon>
        <taxon>Streptomycetaceae</taxon>
        <taxon>Streptacidiphilus</taxon>
    </lineage>
</organism>
<feature type="compositionally biased region" description="Low complexity" evidence="1">
    <location>
        <begin position="7"/>
        <end position="18"/>
    </location>
</feature>
<dbReference type="Proteomes" id="UP000183015">
    <property type="component" value="Unassembled WGS sequence"/>
</dbReference>
<dbReference type="InterPro" id="IPR000326">
    <property type="entry name" value="PAP2/HPO"/>
</dbReference>
<keyword evidence="2" id="KW-0812">Transmembrane</keyword>
<dbReference type="PANTHER" id="PTHR14969">
    <property type="entry name" value="SPHINGOSINE-1-PHOSPHATE PHOSPHOHYDROLASE"/>
    <property type="match status" value="1"/>
</dbReference>
<dbReference type="PANTHER" id="PTHR14969:SF13">
    <property type="entry name" value="AT30094P"/>
    <property type="match status" value="1"/>
</dbReference>
<dbReference type="SMART" id="SM00014">
    <property type="entry name" value="acidPPc"/>
    <property type="match status" value="1"/>
</dbReference>
<dbReference type="EMBL" id="FOAZ01000007">
    <property type="protein sequence ID" value="SEL30119.1"/>
    <property type="molecule type" value="Genomic_DNA"/>
</dbReference>
<feature type="transmembrane region" description="Helical" evidence="2">
    <location>
        <begin position="149"/>
        <end position="170"/>
    </location>
</feature>
<sequence length="238" mass="25777">MTHTNSPAPTRPAADTTTSGSGRLAPARVRLLTGLAFAVGAGLIALAVSLDTAHPVFQGWDNRWLAWMGGPHTGFPHAVAMALNWFGAPTGVVVPLALALLLAALRRWWSLLFFATAYLGGSVVVVQVLKNTVDRQRPAHPLVTVDHGSFPSGHAFGAALLVVLVGALFVPVARRGWWWLFSGLFVLTMMWSRTWLHAHWLSDTVAGALAGAATALLLWRAFTPLLSREADRRQLRRR</sequence>
<feature type="region of interest" description="Disordered" evidence="1">
    <location>
        <begin position="1"/>
        <end position="21"/>
    </location>
</feature>
<keyword evidence="2" id="KW-1133">Transmembrane helix</keyword>
<dbReference type="eggNOG" id="COG0671">
    <property type="taxonomic scope" value="Bacteria"/>
</dbReference>
<dbReference type="STRING" id="235985.SAMN05414137_107196"/>
<dbReference type="SUPFAM" id="SSF48317">
    <property type="entry name" value="Acid phosphatase/Vanadium-dependent haloperoxidase"/>
    <property type="match status" value="1"/>
</dbReference>
<evidence type="ECO:0000313" key="4">
    <source>
        <dbReference type="EMBL" id="SEL30119.1"/>
    </source>
</evidence>
<evidence type="ECO:0000259" key="3">
    <source>
        <dbReference type="SMART" id="SM00014"/>
    </source>
</evidence>
<reference evidence="5" key="1">
    <citation type="submission" date="2016-10" db="EMBL/GenBank/DDBJ databases">
        <authorList>
            <person name="Varghese N."/>
        </authorList>
    </citation>
    <scope>NUCLEOTIDE SEQUENCE [LARGE SCALE GENOMIC DNA]</scope>
    <source>
        <strain evidence="5">DSM 45096 / BCRC 16803 / CGMCC 4.1857 / CIP 109030 / JCM 12277 / KCTC 19219 / NBRC 100920 / 33214</strain>
    </source>
</reference>
<protein>
    <submittedName>
        <fullName evidence="4">Undecaprenyl-diphosphatase</fullName>
    </submittedName>
</protein>
<feature type="transmembrane region" description="Helical" evidence="2">
    <location>
        <begin position="31"/>
        <end position="50"/>
    </location>
</feature>
<feature type="domain" description="Phosphatidic acid phosphatase type 2/haloperoxidase" evidence="3">
    <location>
        <begin position="110"/>
        <end position="219"/>
    </location>
</feature>
<feature type="transmembrane region" description="Helical" evidence="2">
    <location>
        <begin position="177"/>
        <end position="196"/>
    </location>
</feature>
<proteinExistence type="predicted"/>
<feature type="transmembrane region" description="Helical" evidence="2">
    <location>
        <begin position="111"/>
        <end position="129"/>
    </location>
</feature>
<evidence type="ECO:0000256" key="2">
    <source>
        <dbReference type="SAM" id="Phobius"/>
    </source>
</evidence>
<dbReference type="OrthoDB" id="5289372at2"/>
<evidence type="ECO:0000313" key="5">
    <source>
        <dbReference type="Proteomes" id="UP000183015"/>
    </source>
</evidence>
<dbReference type="CDD" id="cd03392">
    <property type="entry name" value="PAP2_like_2"/>
    <property type="match status" value="1"/>
</dbReference>
<feature type="transmembrane region" description="Helical" evidence="2">
    <location>
        <begin position="85"/>
        <end position="104"/>
    </location>
</feature>
<accession>A0A1H7P3F1</accession>
<evidence type="ECO:0000256" key="1">
    <source>
        <dbReference type="SAM" id="MobiDB-lite"/>
    </source>
</evidence>
<dbReference type="RefSeq" id="WP_052438324.1">
    <property type="nucleotide sequence ID" value="NZ_BBPN01000003.1"/>
</dbReference>
<name>A0A1H7P3F1_STRJI</name>
<keyword evidence="5" id="KW-1185">Reference proteome</keyword>
<dbReference type="Pfam" id="PF01569">
    <property type="entry name" value="PAP2"/>
    <property type="match status" value="1"/>
</dbReference>
<keyword evidence="2" id="KW-0472">Membrane</keyword>
<dbReference type="Gene3D" id="1.20.144.10">
    <property type="entry name" value="Phosphatidic acid phosphatase type 2/haloperoxidase"/>
    <property type="match status" value="1"/>
</dbReference>
<dbReference type="AlphaFoldDB" id="A0A1H7P3F1"/>